<evidence type="ECO:0000313" key="3">
    <source>
        <dbReference type="EMBL" id="KAK6510073.1"/>
    </source>
</evidence>
<protein>
    <submittedName>
        <fullName evidence="3">Uncharacterized protein</fullName>
    </submittedName>
</protein>
<accession>A0AAV9WRA7</accession>
<feature type="compositionally biased region" description="Basic and acidic residues" evidence="2">
    <location>
        <begin position="256"/>
        <end position="272"/>
    </location>
</feature>
<keyword evidence="4" id="KW-1185">Reference proteome</keyword>
<feature type="region of interest" description="Disordered" evidence="2">
    <location>
        <begin position="246"/>
        <end position="276"/>
    </location>
</feature>
<evidence type="ECO:0000256" key="2">
    <source>
        <dbReference type="SAM" id="MobiDB-lite"/>
    </source>
</evidence>
<comment type="caution">
    <text evidence="3">The sequence shown here is derived from an EMBL/GenBank/DDBJ whole genome shotgun (WGS) entry which is preliminary data.</text>
</comment>
<dbReference type="Proteomes" id="UP001370758">
    <property type="component" value="Unassembled WGS sequence"/>
</dbReference>
<evidence type="ECO:0000256" key="1">
    <source>
        <dbReference type="SAM" id="Coils"/>
    </source>
</evidence>
<feature type="coiled-coil region" evidence="1">
    <location>
        <begin position="356"/>
        <end position="420"/>
    </location>
</feature>
<name>A0AAV9WRA7_9PEZI</name>
<dbReference type="EMBL" id="JAVHJL010000002">
    <property type="protein sequence ID" value="KAK6510073.1"/>
    <property type="molecule type" value="Genomic_DNA"/>
</dbReference>
<evidence type="ECO:0000313" key="4">
    <source>
        <dbReference type="Proteomes" id="UP001370758"/>
    </source>
</evidence>
<organism evidence="3 4">
    <name type="scientific">Arthrobotrys musiformis</name>
    <dbReference type="NCBI Taxonomy" id="47236"/>
    <lineage>
        <taxon>Eukaryota</taxon>
        <taxon>Fungi</taxon>
        <taxon>Dikarya</taxon>
        <taxon>Ascomycota</taxon>
        <taxon>Pezizomycotina</taxon>
        <taxon>Orbiliomycetes</taxon>
        <taxon>Orbiliales</taxon>
        <taxon>Orbiliaceae</taxon>
        <taxon>Arthrobotrys</taxon>
    </lineage>
</organism>
<dbReference type="AlphaFoldDB" id="A0AAV9WRA7"/>
<feature type="region of interest" description="Disordered" evidence="2">
    <location>
        <begin position="33"/>
        <end position="80"/>
    </location>
</feature>
<keyword evidence="1" id="KW-0175">Coiled coil</keyword>
<reference evidence="3 4" key="1">
    <citation type="submission" date="2023-08" db="EMBL/GenBank/DDBJ databases">
        <authorList>
            <person name="Palmer J.M."/>
        </authorList>
    </citation>
    <scope>NUCLEOTIDE SEQUENCE [LARGE SCALE GENOMIC DNA]</scope>
    <source>
        <strain evidence="3 4">TWF481</strain>
    </source>
</reference>
<gene>
    <name evidence="3" type="ORF">TWF481_004786</name>
</gene>
<sequence>MPRPRHLAIVPLDQIPNKMFHARKTNNIKDLLTYGGLKPRAPTVAGPASKMTEAKESPSQKRKLRSPNNDLEEEVNPSKRVKRARELMDELHVLTDKGPKAYKEMKGLPMTPQDRVIGDLKIWDYSPPKTSESDKAIRLLVEERMSREAKFQGLEKERRAVVIEARCQIEKKRAKIEELKAKRRGEEGWSSFRSRLERGRLPADRHLRGPMLVAEKRVTRGRVDQDVQDKDVKEILERWRGSAVVEGASKTPVSPQEDRKAAARAAEGEGEKKRRVVAGPAKPRYDFESDLLAKHAGIDVLRAKLERGEIKRGEVLKLVGEEVERLKADLIGSKTKAAEAKKSRLIGARYEILAATQEVKKDLEELKARRRSGETREARMAKRARVAELTEKLEALMAEHERAFDEVVKVERELVELRGKVAKLPIGNSKAMARLADEVAASSTKAVEEVEVEEREGLRRQFRGEKRALRALQRR</sequence>
<proteinExistence type="predicted"/>